<reference evidence="2 3" key="1">
    <citation type="submission" date="2024-06" db="EMBL/GenBank/DDBJ databases">
        <title>A chromosome level genome sequence of Diviner's sage (Salvia divinorum).</title>
        <authorList>
            <person name="Ford S.A."/>
            <person name="Ro D.-K."/>
            <person name="Ness R.W."/>
            <person name="Phillips M.A."/>
        </authorList>
    </citation>
    <scope>NUCLEOTIDE SEQUENCE [LARGE SCALE GENOMIC DNA]</scope>
    <source>
        <strain evidence="2">SAF-2024a</strain>
        <tissue evidence="2">Leaf</tissue>
    </source>
</reference>
<dbReference type="Proteomes" id="UP001567538">
    <property type="component" value="Unassembled WGS sequence"/>
</dbReference>
<evidence type="ECO:0000313" key="3">
    <source>
        <dbReference type="Proteomes" id="UP001567538"/>
    </source>
</evidence>
<dbReference type="AlphaFoldDB" id="A0ABD1HJV1"/>
<keyword evidence="3" id="KW-1185">Reference proteome</keyword>
<sequence length="151" mass="16981">MGRRYRVIPVPSWPDLISNSRATTSTTPLDLPLHQLPPASPCSRRPLLQLLPSASLHSHQPPSAAAAAVHHLQRREQQPQPPPQRREQPQPPPQSRRPCPRSDPTSFRCDPLLRKFKNGIGLRLATERRHRQPPGRNHDARSIPGIETSAF</sequence>
<gene>
    <name evidence="2" type="ORF">AAHA92_11900</name>
</gene>
<protein>
    <submittedName>
        <fullName evidence="2">Uncharacterized protein</fullName>
    </submittedName>
</protein>
<evidence type="ECO:0000256" key="1">
    <source>
        <dbReference type="SAM" id="MobiDB-lite"/>
    </source>
</evidence>
<accession>A0ABD1HJV1</accession>
<feature type="compositionally biased region" description="Pro residues" evidence="1">
    <location>
        <begin position="79"/>
        <end position="95"/>
    </location>
</feature>
<proteinExistence type="predicted"/>
<feature type="region of interest" description="Disordered" evidence="1">
    <location>
        <begin position="13"/>
        <end position="151"/>
    </location>
</feature>
<evidence type="ECO:0000313" key="2">
    <source>
        <dbReference type="EMBL" id="KAL1556250.1"/>
    </source>
</evidence>
<name>A0ABD1HJV1_SALDI</name>
<feature type="compositionally biased region" description="Polar residues" evidence="1">
    <location>
        <begin position="17"/>
        <end position="28"/>
    </location>
</feature>
<dbReference type="EMBL" id="JBEAFC010000005">
    <property type="protein sequence ID" value="KAL1556250.1"/>
    <property type="molecule type" value="Genomic_DNA"/>
</dbReference>
<organism evidence="2 3">
    <name type="scientific">Salvia divinorum</name>
    <name type="common">Maria pastora</name>
    <name type="synonym">Diviner's sage</name>
    <dbReference type="NCBI Taxonomy" id="28513"/>
    <lineage>
        <taxon>Eukaryota</taxon>
        <taxon>Viridiplantae</taxon>
        <taxon>Streptophyta</taxon>
        <taxon>Embryophyta</taxon>
        <taxon>Tracheophyta</taxon>
        <taxon>Spermatophyta</taxon>
        <taxon>Magnoliopsida</taxon>
        <taxon>eudicotyledons</taxon>
        <taxon>Gunneridae</taxon>
        <taxon>Pentapetalae</taxon>
        <taxon>asterids</taxon>
        <taxon>lamiids</taxon>
        <taxon>Lamiales</taxon>
        <taxon>Lamiaceae</taxon>
        <taxon>Nepetoideae</taxon>
        <taxon>Mentheae</taxon>
        <taxon>Salviinae</taxon>
        <taxon>Salvia</taxon>
        <taxon>Salvia subgen. Calosphace</taxon>
    </lineage>
</organism>
<comment type="caution">
    <text evidence="2">The sequence shown here is derived from an EMBL/GenBank/DDBJ whole genome shotgun (WGS) entry which is preliminary data.</text>
</comment>
<feature type="compositionally biased region" description="Low complexity" evidence="1">
    <location>
        <begin position="44"/>
        <end position="70"/>
    </location>
</feature>